<gene>
    <name evidence="1" type="ORF">TSUD_301280</name>
</gene>
<reference evidence="2" key="1">
    <citation type="journal article" date="2017" name="Front. Plant Sci.">
        <title>Climate Clever Clovers: New Paradigm to Reduce the Environmental Footprint of Ruminants by Breeding Low Methanogenic Forages Utilizing Haplotype Variation.</title>
        <authorList>
            <person name="Kaur P."/>
            <person name="Appels R."/>
            <person name="Bayer P.E."/>
            <person name="Keeble-Gagnere G."/>
            <person name="Wang J."/>
            <person name="Hirakawa H."/>
            <person name="Shirasawa K."/>
            <person name="Vercoe P."/>
            <person name="Stefanova K."/>
            <person name="Durmic Z."/>
            <person name="Nichols P."/>
            <person name="Revell C."/>
            <person name="Isobe S.N."/>
            <person name="Edwards D."/>
            <person name="Erskine W."/>
        </authorList>
    </citation>
    <scope>NUCLEOTIDE SEQUENCE [LARGE SCALE GENOMIC DNA]</scope>
    <source>
        <strain evidence="2">cv. Daliak</strain>
    </source>
</reference>
<sequence>MPKKLHRFEPQVSLSSAASFFSFTMLTQRTRLERSYQYGLCLFSLHEIEKLRQPCGDTGNLTLSELTAPLVS</sequence>
<organism evidence="1 2">
    <name type="scientific">Trifolium subterraneum</name>
    <name type="common">Subterranean clover</name>
    <dbReference type="NCBI Taxonomy" id="3900"/>
    <lineage>
        <taxon>Eukaryota</taxon>
        <taxon>Viridiplantae</taxon>
        <taxon>Streptophyta</taxon>
        <taxon>Embryophyta</taxon>
        <taxon>Tracheophyta</taxon>
        <taxon>Spermatophyta</taxon>
        <taxon>Magnoliopsida</taxon>
        <taxon>eudicotyledons</taxon>
        <taxon>Gunneridae</taxon>
        <taxon>Pentapetalae</taxon>
        <taxon>rosids</taxon>
        <taxon>fabids</taxon>
        <taxon>Fabales</taxon>
        <taxon>Fabaceae</taxon>
        <taxon>Papilionoideae</taxon>
        <taxon>50 kb inversion clade</taxon>
        <taxon>NPAAA clade</taxon>
        <taxon>Hologalegina</taxon>
        <taxon>IRL clade</taxon>
        <taxon>Trifolieae</taxon>
        <taxon>Trifolium</taxon>
    </lineage>
</organism>
<accession>A0A1B5Z7C6</accession>
<dbReference type="Proteomes" id="UP000242715">
    <property type="component" value="Unassembled WGS sequence"/>
</dbReference>
<evidence type="ECO:0000313" key="1">
    <source>
        <dbReference type="EMBL" id="GAU10002.1"/>
    </source>
</evidence>
<name>A0A1B5Z7C6_TRISU</name>
<proteinExistence type="predicted"/>
<protein>
    <submittedName>
        <fullName evidence="1">Uncharacterized protein</fullName>
    </submittedName>
</protein>
<evidence type="ECO:0000313" key="2">
    <source>
        <dbReference type="Proteomes" id="UP000242715"/>
    </source>
</evidence>
<comment type="caution">
    <text evidence="1">The sequence shown here is derived from an EMBL/GenBank/DDBJ whole genome shotgun (WGS) entry which is preliminary data.</text>
</comment>
<dbReference type="AlphaFoldDB" id="A0A1B5Z7C6"/>
<keyword evidence="2" id="KW-1185">Reference proteome</keyword>
<dbReference type="EMBL" id="BCLP01022196">
    <property type="protein sequence ID" value="GAU10002.1"/>
    <property type="molecule type" value="Genomic_DNA"/>
</dbReference>